<evidence type="ECO:0000256" key="8">
    <source>
        <dbReference type="SAM" id="MobiDB-lite"/>
    </source>
</evidence>
<evidence type="ECO:0000256" key="7">
    <source>
        <dbReference type="RuleBase" id="RU362064"/>
    </source>
</evidence>
<evidence type="ECO:0000313" key="9">
    <source>
        <dbReference type="EMBL" id="AKO54213.1"/>
    </source>
</evidence>
<keyword evidence="3 7" id="KW-1133">Transmembrane helix</keyword>
<dbReference type="PANTHER" id="PTHR38766:SF1">
    <property type="entry name" value="FLAGELLAR PROTEIN FLIO"/>
    <property type="match status" value="1"/>
</dbReference>
<dbReference type="EMBL" id="CP011494">
    <property type="protein sequence ID" value="AKO54213.1"/>
    <property type="molecule type" value="Genomic_DNA"/>
</dbReference>
<proteinExistence type="inferred from homology"/>
<dbReference type="STRING" id="330734.ABA45_05195"/>
<dbReference type="GO" id="GO:0009425">
    <property type="term" value="C:bacterial-type flagellum basal body"/>
    <property type="evidence" value="ECO:0007669"/>
    <property type="project" value="UniProtKB-SubCell"/>
</dbReference>
<evidence type="ECO:0000256" key="2">
    <source>
        <dbReference type="ARBA" id="ARBA00022692"/>
    </source>
</evidence>
<dbReference type="Pfam" id="PF04347">
    <property type="entry name" value="FliO"/>
    <property type="match status" value="1"/>
</dbReference>
<gene>
    <name evidence="9" type="ORF">ABA45_05195</name>
</gene>
<dbReference type="InterPro" id="IPR052205">
    <property type="entry name" value="FliO/MopB"/>
</dbReference>
<dbReference type="InterPro" id="IPR022781">
    <property type="entry name" value="Flagellar_biosynth_FliO"/>
</dbReference>
<evidence type="ECO:0000256" key="5">
    <source>
        <dbReference type="ARBA" id="ARBA00023143"/>
    </source>
</evidence>
<evidence type="ECO:0000256" key="3">
    <source>
        <dbReference type="ARBA" id="ARBA00022989"/>
    </source>
</evidence>
<keyword evidence="9" id="KW-0969">Cilium</keyword>
<feature type="transmembrane region" description="Helical" evidence="7">
    <location>
        <begin position="26"/>
        <end position="47"/>
    </location>
</feature>
<keyword evidence="9" id="KW-0966">Cell projection</keyword>
<feature type="region of interest" description="Disordered" evidence="8">
    <location>
        <begin position="127"/>
        <end position="146"/>
    </location>
</feature>
<dbReference type="PATRIC" id="fig|330734.3.peg.1100"/>
<evidence type="ECO:0000256" key="4">
    <source>
        <dbReference type="ARBA" id="ARBA00023136"/>
    </source>
</evidence>
<keyword evidence="1 7" id="KW-1003">Cell membrane</keyword>
<keyword evidence="2 7" id="KW-0812">Transmembrane</keyword>
<keyword evidence="5 7" id="KW-0975">Bacterial flagellum</keyword>
<keyword evidence="4 7" id="KW-0472">Membrane</keyword>
<dbReference type="AlphaFoldDB" id="A0A0H4I8Y4"/>
<dbReference type="KEGG" id="mpq:ABA45_05195"/>
<name>A0A0H4I8Y4_9GAMM</name>
<keyword evidence="9" id="KW-0282">Flagellum</keyword>
<organism evidence="9 10">
    <name type="scientific">Marinobacter psychrophilus</name>
    <dbReference type="NCBI Taxonomy" id="330734"/>
    <lineage>
        <taxon>Bacteria</taxon>
        <taxon>Pseudomonadati</taxon>
        <taxon>Pseudomonadota</taxon>
        <taxon>Gammaproteobacteria</taxon>
        <taxon>Pseudomonadales</taxon>
        <taxon>Marinobacteraceae</taxon>
        <taxon>Marinobacter</taxon>
    </lineage>
</organism>
<reference evidence="9 10" key="1">
    <citation type="submission" date="2015-05" db="EMBL/GenBank/DDBJ databases">
        <title>Complete genome of Marinobacter psychrophilus strain 20041T isolated from sea-ice of the Canadian Basin.</title>
        <authorList>
            <person name="Song L."/>
            <person name="Ren L."/>
            <person name="Yu Y."/>
            <person name="Wang X."/>
        </authorList>
    </citation>
    <scope>NUCLEOTIDE SEQUENCE [LARGE SCALE GENOMIC DNA]</scope>
    <source>
        <strain evidence="9 10">20041</strain>
    </source>
</reference>
<protein>
    <recommendedName>
        <fullName evidence="7">Flagellar protein</fullName>
    </recommendedName>
</protein>
<dbReference type="Proteomes" id="UP000036406">
    <property type="component" value="Chromosome"/>
</dbReference>
<comment type="similarity">
    <text evidence="6 7">Belongs to the FliO/MopB family.</text>
</comment>
<evidence type="ECO:0000256" key="6">
    <source>
        <dbReference type="ARBA" id="ARBA00037937"/>
    </source>
</evidence>
<dbReference type="PANTHER" id="PTHR38766">
    <property type="entry name" value="FLAGELLAR PROTEIN FLIO"/>
    <property type="match status" value="1"/>
</dbReference>
<accession>A0A0H4I8Y4</accession>
<evidence type="ECO:0000256" key="1">
    <source>
        <dbReference type="ARBA" id="ARBA00022475"/>
    </source>
</evidence>
<dbReference type="GO" id="GO:0005886">
    <property type="term" value="C:plasma membrane"/>
    <property type="evidence" value="ECO:0007669"/>
    <property type="project" value="UniProtKB-SubCell"/>
</dbReference>
<dbReference type="NCBIfam" id="TIGR03500">
    <property type="entry name" value="FliO_TIGR"/>
    <property type="match status" value="1"/>
</dbReference>
<keyword evidence="10" id="KW-1185">Reference proteome</keyword>
<sequence length="146" mass="15188">MAEPVAPQSQAQLIGATRTPDTLSTLVSLGLGLLAVIAIIYGCAWLIRRMTGMTGMNNSAIKVVSVMALGARERIAVVDVAGQQLLLGITPSTISTLHVFDKPVVSVGGSAPSGEFARKLQSLMNKTQAPNVAADSSGRSTNDRKI</sequence>
<comment type="subcellular location">
    <subcellularLocation>
        <location evidence="7">Cell membrane</location>
    </subcellularLocation>
    <subcellularLocation>
        <location evidence="7">Bacterial flagellum basal body</location>
    </subcellularLocation>
</comment>
<evidence type="ECO:0000313" key="10">
    <source>
        <dbReference type="Proteomes" id="UP000036406"/>
    </source>
</evidence>
<dbReference type="GO" id="GO:0044781">
    <property type="term" value="P:bacterial-type flagellum organization"/>
    <property type="evidence" value="ECO:0007669"/>
    <property type="project" value="UniProtKB-UniRule"/>
</dbReference>